<feature type="domain" description="EamA" evidence="6">
    <location>
        <begin position="2"/>
        <end position="121"/>
    </location>
</feature>
<feature type="transmembrane region" description="Helical" evidence="5">
    <location>
        <begin position="105"/>
        <end position="123"/>
    </location>
</feature>
<dbReference type="Pfam" id="PF00892">
    <property type="entry name" value="EamA"/>
    <property type="match status" value="1"/>
</dbReference>
<dbReference type="GO" id="GO:0016020">
    <property type="term" value="C:membrane"/>
    <property type="evidence" value="ECO:0007669"/>
    <property type="project" value="UniProtKB-SubCell"/>
</dbReference>
<name>A0A383DSJ0_9ZZZZ</name>
<reference evidence="7" key="1">
    <citation type="submission" date="2018-05" db="EMBL/GenBank/DDBJ databases">
        <authorList>
            <person name="Lanie J.A."/>
            <person name="Ng W.-L."/>
            <person name="Kazmierczak K.M."/>
            <person name="Andrzejewski T.M."/>
            <person name="Davidsen T.M."/>
            <person name="Wayne K.J."/>
            <person name="Tettelin H."/>
            <person name="Glass J.I."/>
            <person name="Rusch D."/>
            <person name="Podicherti R."/>
            <person name="Tsui H.-C.T."/>
            <person name="Winkler M.E."/>
        </authorList>
    </citation>
    <scope>NUCLEOTIDE SEQUENCE</scope>
</reference>
<evidence type="ECO:0000313" key="7">
    <source>
        <dbReference type="EMBL" id="SVE47223.1"/>
    </source>
</evidence>
<proteinExistence type="predicted"/>
<accession>A0A383DSJ0</accession>
<feature type="transmembrane region" description="Helical" evidence="5">
    <location>
        <begin position="46"/>
        <end position="67"/>
    </location>
</feature>
<protein>
    <recommendedName>
        <fullName evidence="6">EamA domain-containing protein</fullName>
    </recommendedName>
</protein>
<keyword evidence="2 5" id="KW-0812">Transmembrane</keyword>
<evidence type="ECO:0000256" key="2">
    <source>
        <dbReference type="ARBA" id="ARBA00022692"/>
    </source>
</evidence>
<feature type="transmembrane region" description="Helical" evidence="5">
    <location>
        <begin position="79"/>
        <end position="99"/>
    </location>
</feature>
<organism evidence="7">
    <name type="scientific">marine metagenome</name>
    <dbReference type="NCBI Taxonomy" id="408172"/>
    <lineage>
        <taxon>unclassified sequences</taxon>
        <taxon>metagenomes</taxon>
        <taxon>ecological metagenomes</taxon>
    </lineage>
</organism>
<dbReference type="EMBL" id="UINC01219658">
    <property type="protein sequence ID" value="SVE47223.1"/>
    <property type="molecule type" value="Genomic_DNA"/>
</dbReference>
<sequence>MVKRLGRAVAGLPLIAWIGVFAGPQMLLGSFLIEDGQTDALYNASWIGWGSVAYLGIVMTVVGYGAWFTVLARNPMSQVMPVLLLLPVFTIASSMLLLGEQPSPQILTGGGIVLAGVAAILFTRTKPEPPDLRDKA</sequence>
<evidence type="ECO:0000256" key="1">
    <source>
        <dbReference type="ARBA" id="ARBA00004141"/>
    </source>
</evidence>
<dbReference type="SUPFAM" id="SSF103481">
    <property type="entry name" value="Multidrug resistance efflux transporter EmrE"/>
    <property type="match status" value="1"/>
</dbReference>
<dbReference type="PANTHER" id="PTHR32322:SF9">
    <property type="entry name" value="AMINO-ACID METABOLITE EFFLUX PUMP-RELATED"/>
    <property type="match status" value="1"/>
</dbReference>
<evidence type="ECO:0000256" key="3">
    <source>
        <dbReference type="ARBA" id="ARBA00022989"/>
    </source>
</evidence>
<dbReference type="AlphaFoldDB" id="A0A383DSJ0"/>
<evidence type="ECO:0000259" key="6">
    <source>
        <dbReference type="Pfam" id="PF00892"/>
    </source>
</evidence>
<evidence type="ECO:0000256" key="5">
    <source>
        <dbReference type="SAM" id="Phobius"/>
    </source>
</evidence>
<dbReference type="InterPro" id="IPR050638">
    <property type="entry name" value="AA-Vitamin_Transporters"/>
</dbReference>
<gene>
    <name evidence="7" type="ORF">METZ01_LOCUS500077</name>
</gene>
<dbReference type="Gene3D" id="1.10.3730.20">
    <property type="match status" value="1"/>
</dbReference>
<dbReference type="InterPro" id="IPR000620">
    <property type="entry name" value="EamA_dom"/>
</dbReference>
<comment type="subcellular location">
    <subcellularLocation>
        <location evidence="1">Membrane</location>
        <topology evidence="1">Multi-pass membrane protein</topology>
    </subcellularLocation>
</comment>
<dbReference type="InterPro" id="IPR037185">
    <property type="entry name" value="EmrE-like"/>
</dbReference>
<evidence type="ECO:0000256" key="4">
    <source>
        <dbReference type="ARBA" id="ARBA00023136"/>
    </source>
</evidence>
<dbReference type="PANTHER" id="PTHR32322">
    <property type="entry name" value="INNER MEMBRANE TRANSPORTER"/>
    <property type="match status" value="1"/>
</dbReference>
<keyword evidence="4 5" id="KW-0472">Membrane</keyword>
<keyword evidence="3 5" id="KW-1133">Transmembrane helix</keyword>